<dbReference type="PATRIC" id="fig|796937.3.peg.2216"/>
<proteinExistence type="inferred from homology"/>
<dbReference type="Proteomes" id="UP000006437">
    <property type="component" value="Unassembled WGS sequence"/>
</dbReference>
<dbReference type="PANTHER" id="PTHR18964">
    <property type="entry name" value="ROK (REPRESSOR, ORF, KINASE) FAMILY"/>
    <property type="match status" value="1"/>
</dbReference>
<comment type="similarity">
    <text evidence="1">Belongs to the ROK (NagC/XylR) family.</text>
</comment>
<sequence>MKKYIAIDIGGTSIKYGLIANEQILFSCDTDTMAKKGGGHIVSLVKNIVRKYLEEQEDIAGVCISTAGMVDTKKGEIIYAGKQIPQYIGVNWKKEIKDEFNLPCEVENDVNCAGLSEAVSGAGKGKQSVLCLTIGTGIGACMVENGKVYNGHSYSAFEVGYLKLKDGDFQDLASTTALIESYKKEKNDCEKDINGKLIFDLAKNGDEIAIKQIDKLIDYMCIGISNICYIINPSIVVLGGGIMEQKEYMLPKIKECMKKYLLKNIYDNTKFDCAKHKNKAGMLGAYYHFLNEQKSK</sequence>
<comment type="caution">
    <text evidence="2">The sequence shown here is derived from an EMBL/GenBank/DDBJ whole genome shotgun (WGS) entry which is preliminary data.</text>
</comment>
<dbReference type="HOGENOM" id="CLU_036604_0_2_9"/>
<name>G9X3M1_9FIRM</name>
<organism evidence="2 3">
    <name type="scientific">Peptoanaerobacter stomatis</name>
    <dbReference type="NCBI Taxonomy" id="796937"/>
    <lineage>
        <taxon>Bacteria</taxon>
        <taxon>Bacillati</taxon>
        <taxon>Bacillota</taxon>
        <taxon>Clostridia</taxon>
        <taxon>Peptostreptococcales</taxon>
        <taxon>Filifactoraceae</taxon>
        <taxon>Peptoanaerobacter</taxon>
    </lineage>
</organism>
<accession>G9X3M1</accession>
<dbReference type="RefSeq" id="WP_009525213.1">
    <property type="nucleotide sequence ID" value="NZ_JH414550.1"/>
</dbReference>
<dbReference type="Gene3D" id="3.30.420.40">
    <property type="match status" value="2"/>
</dbReference>
<dbReference type="Pfam" id="PF00480">
    <property type="entry name" value="ROK"/>
    <property type="match status" value="1"/>
</dbReference>
<dbReference type="InterPro" id="IPR000600">
    <property type="entry name" value="ROK"/>
</dbReference>
<dbReference type="BioCyc" id="EBAC796937-HMP:GMGH-980-MONOMER"/>
<dbReference type="PANTHER" id="PTHR18964:SF165">
    <property type="entry name" value="BETA-GLUCOSIDE KINASE"/>
    <property type="match status" value="1"/>
</dbReference>
<dbReference type="InterPro" id="IPR043129">
    <property type="entry name" value="ATPase_NBD"/>
</dbReference>
<evidence type="ECO:0000256" key="1">
    <source>
        <dbReference type="ARBA" id="ARBA00006479"/>
    </source>
</evidence>
<evidence type="ECO:0000313" key="3">
    <source>
        <dbReference type="Proteomes" id="UP000006437"/>
    </source>
</evidence>
<reference evidence="2 3" key="1">
    <citation type="submission" date="2011-08" db="EMBL/GenBank/DDBJ databases">
        <title>The Genome Sequence of Eubacteriaceae bacterium ACC19a.</title>
        <authorList>
            <consortium name="The Broad Institute Genome Sequencing Platform"/>
            <person name="Earl A."/>
            <person name="Ward D."/>
            <person name="Feldgarden M."/>
            <person name="Gevers D."/>
            <person name="Sizova M."/>
            <person name="Hazen A."/>
            <person name="Epstein S."/>
            <person name="Young S.K."/>
            <person name="Zeng Q."/>
            <person name="Gargeya S."/>
            <person name="Fitzgerald M."/>
            <person name="Haas B."/>
            <person name="Abouelleil A."/>
            <person name="Alvarado L."/>
            <person name="Arachchi H.M."/>
            <person name="Berlin A."/>
            <person name="Brown A."/>
            <person name="Chapman S.B."/>
            <person name="Chen Z."/>
            <person name="Dunbar C."/>
            <person name="Freedman E."/>
            <person name="Gearin G."/>
            <person name="Gellesch M."/>
            <person name="Goldberg J."/>
            <person name="Griggs A."/>
            <person name="Gujja S."/>
            <person name="Heiman D."/>
            <person name="Howarth C."/>
            <person name="Larson L."/>
            <person name="Lui A."/>
            <person name="MacDonald P.J.P."/>
            <person name="Montmayeur A."/>
            <person name="Murphy C."/>
            <person name="Neiman D."/>
            <person name="Pearson M."/>
            <person name="Priest M."/>
            <person name="Roberts A."/>
            <person name="Saif S."/>
            <person name="Shea T."/>
            <person name="Shenoy N."/>
            <person name="Sisk P."/>
            <person name="Stolte C."/>
            <person name="Sykes S."/>
            <person name="Wortman J."/>
            <person name="Nusbaum C."/>
            <person name="Birren B."/>
        </authorList>
    </citation>
    <scope>NUCLEOTIDE SEQUENCE [LARGE SCALE GENOMIC DNA]</scope>
    <source>
        <strain evidence="2 3">ACC19a</strain>
    </source>
</reference>
<protein>
    <recommendedName>
        <fullName evidence="4">ROK family protein</fullName>
    </recommendedName>
</protein>
<evidence type="ECO:0000313" key="2">
    <source>
        <dbReference type="EMBL" id="EHL09986.1"/>
    </source>
</evidence>
<dbReference type="EMBL" id="AFZE01000058">
    <property type="protein sequence ID" value="EHL09986.1"/>
    <property type="molecule type" value="Genomic_DNA"/>
</dbReference>
<evidence type="ECO:0008006" key="4">
    <source>
        <dbReference type="Google" id="ProtNLM"/>
    </source>
</evidence>
<gene>
    <name evidence="2" type="ORF">HMPREF9629_00978</name>
</gene>
<dbReference type="SUPFAM" id="SSF53067">
    <property type="entry name" value="Actin-like ATPase domain"/>
    <property type="match status" value="1"/>
</dbReference>
<dbReference type="AlphaFoldDB" id="G9X3M1"/>
<dbReference type="CDD" id="cd24068">
    <property type="entry name" value="ASKHA_NBD_ROK_FnNanK-like"/>
    <property type="match status" value="1"/>
</dbReference>